<sequence>MKKQMTMKFDIWVMILIVLCLTSCSAPEKGNPNEIMLEAISGVKQQQSLYFQGISQVSIAGHTVFTANAFEGHKVGEQQLLIQSNRSKEQPSDEENVLIPVNPIDQLEQLRALNAVPSWNEELSKGAARVMDVKVGSEVMTPIIKQQLEQRWEALNTKARSLTNSELSKLPKEQGQQVSTNLETFMKESRSQLDEMLGSLAVNRLCRIWLDASGAQTIKQMQITTMMDYKQGGAERQESSITTFQFDTVKAPAVIPDSSS</sequence>
<evidence type="ECO:0008006" key="3">
    <source>
        <dbReference type="Google" id="ProtNLM"/>
    </source>
</evidence>
<reference evidence="1 2" key="1">
    <citation type="journal article" date="2024" name="Int. J. Syst. Evol. Microbiol.">
        <title>Paenibacillus hexagrammi sp. nov., a novel bacterium isolated from the gut content of Hexagrammos agrammus.</title>
        <authorList>
            <person name="Jung H.K."/>
            <person name="Kim D.G."/>
            <person name="Zin H."/>
            <person name="Park J."/>
            <person name="Jung H."/>
            <person name="Kim Y.O."/>
            <person name="Kong H.J."/>
            <person name="Kim J.W."/>
            <person name="Kim Y.S."/>
        </authorList>
    </citation>
    <scope>NUCLEOTIDE SEQUENCE [LARGE SCALE GENOMIC DNA]</scope>
    <source>
        <strain evidence="1 2">YPD9-1</strain>
    </source>
</reference>
<gene>
    <name evidence="1" type="ORF">L0M14_09090</name>
</gene>
<proteinExistence type="predicted"/>
<evidence type="ECO:0000313" key="2">
    <source>
        <dbReference type="Proteomes" id="UP001649230"/>
    </source>
</evidence>
<dbReference type="EMBL" id="CP090978">
    <property type="protein sequence ID" value="UJF35248.1"/>
    <property type="molecule type" value="Genomic_DNA"/>
</dbReference>
<dbReference type="RefSeq" id="WP_235121816.1">
    <property type="nucleotide sequence ID" value="NZ_CP090978.1"/>
</dbReference>
<organism evidence="1 2">
    <name type="scientific">Paenibacillus hexagrammi</name>
    <dbReference type="NCBI Taxonomy" id="2908839"/>
    <lineage>
        <taxon>Bacteria</taxon>
        <taxon>Bacillati</taxon>
        <taxon>Bacillota</taxon>
        <taxon>Bacilli</taxon>
        <taxon>Bacillales</taxon>
        <taxon>Paenibacillaceae</taxon>
        <taxon>Paenibacillus</taxon>
    </lineage>
</organism>
<protein>
    <recommendedName>
        <fullName evidence="3">Lipoprotein</fullName>
    </recommendedName>
</protein>
<keyword evidence="2" id="KW-1185">Reference proteome</keyword>
<evidence type="ECO:0000313" key="1">
    <source>
        <dbReference type="EMBL" id="UJF35248.1"/>
    </source>
</evidence>
<accession>A0ABY3SP59</accession>
<name>A0ABY3SP59_9BACL</name>
<dbReference type="Proteomes" id="UP001649230">
    <property type="component" value="Chromosome"/>
</dbReference>